<name>A0A375I1G9_9ACTN</name>
<dbReference type="InterPro" id="IPR005325">
    <property type="entry name" value="DUF308_memb"/>
</dbReference>
<evidence type="ECO:0008006" key="4">
    <source>
        <dbReference type="Google" id="ProtNLM"/>
    </source>
</evidence>
<evidence type="ECO:0000313" key="2">
    <source>
        <dbReference type="EMBL" id="SPF67042.1"/>
    </source>
</evidence>
<keyword evidence="1" id="KW-0472">Membrane</keyword>
<dbReference type="PANTHER" id="PTHR34989:SF1">
    <property type="entry name" value="PROTEIN HDED"/>
    <property type="match status" value="1"/>
</dbReference>
<keyword evidence="1" id="KW-0812">Transmembrane</keyword>
<organism evidence="2 3">
    <name type="scientific">Propionibacterium ruminifibrarum</name>
    <dbReference type="NCBI Taxonomy" id="1962131"/>
    <lineage>
        <taxon>Bacteria</taxon>
        <taxon>Bacillati</taxon>
        <taxon>Actinomycetota</taxon>
        <taxon>Actinomycetes</taxon>
        <taxon>Propionibacteriales</taxon>
        <taxon>Propionibacteriaceae</taxon>
        <taxon>Propionibacterium</taxon>
    </lineage>
</organism>
<dbReference type="Pfam" id="PF03729">
    <property type="entry name" value="DUF308"/>
    <property type="match status" value="2"/>
</dbReference>
<dbReference type="OrthoDB" id="3577181at2"/>
<feature type="transmembrane region" description="Helical" evidence="1">
    <location>
        <begin position="141"/>
        <end position="159"/>
    </location>
</feature>
<feature type="transmembrane region" description="Helical" evidence="1">
    <location>
        <begin position="53"/>
        <end position="74"/>
    </location>
</feature>
<reference evidence="3" key="1">
    <citation type="submission" date="2018-02" db="EMBL/GenBank/DDBJ databases">
        <authorList>
            <person name="Hornung B."/>
        </authorList>
    </citation>
    <scope>NUCLEOTIDE SEQUENCE [LARGE SCALE GENOMIC DNA]</scope>
</reference>
<evidence type="ECO:0000256" key="1">
    <source>
        <dbReference type="SAM" id="Phobius"/>
    </source>
</evidence>
<keyword evidence="1" id="KW-1133">Transmembrane helix</keyword>
<proteinExistence type="predicted"/>
<sequence>MSISGMHVPGMGQDRFARRAPSGRGWLACLVAGIVITAAGLACMIWPGHSVNALVRIIALAMIVSALGSVVTGLRSRGRVGSGMMVLSGVLLALAAVFMLWHPGLTGELIIMAMGGAILVCSLAAGALGTVLHGSFGSTRWLQVIGLIGIVIGIVLLVHPQFGTAAAGIVIGLLMALFGASLIAFAVRLRGYAIGARAASIPHETMAARRAADRVRRRRGGRDEDGGDDVIIEGDVID</sequence>
<dbReference type="AlphaFoldDB" id="A0A375I1G9"/>
<feature type="transmembrane region" description="Helical" evidence="1">
    <location>
        <begin position="86"/>
        <end position="103"/>
    </location>
</feature>
<dbReference type="PANTHER" id="PTHR34989">
    <property type="entry name" value="PROTEIN HDED"/>
    <property type="match status" value="1"/>
</dbReference>
<dbReference type="RefSeq" id="WP_119714351.1">
    <property type="nucleotide sequence ID" value="NZ_OMOH01000001.1"/>
</dbReference>
<feature type="transmembrane region" description="Helical" evidence="1">
    <location>
        <begin position="165"/>
        <end position="187"/>
    </location>
</feature>
<keyword evidence="3" id="KW-1185">Reference proteome</keyword>
<dbReference type="EMBL" id="OMOH01000001">
    <property type="protein sequence ID" value="SPF67042.1"/>
    <property type="molecule type" value="Genomic_DNA"/>
</dbReference>
<protein>
    <recommendedName>
        <fullName evidence="4">DUF308 domain-containing protein</fullName>
    </recommendedName>
</protein>
<accession>A0A375I1G9</accession>
<dbReference type="GO" id="GO:0005886">
    <property type="term" value="C:plasma membrane"/>
    <property type="evidence" value="ECO:0007669"/>
    <property type="project" value="TreeGrafter"/>
</dbReference>
<dbReference type="Proteomes" id="UP000265962">
    <property type="component" value="Unassembled WGS sequence"/>
</dbReference>
<feature type="transmembrane region" description="Helical" evidence="1">
    <location>
        <begin position="25"/>
        <end position="47"/>
    </location>
</feature>
<dbReference type="InterPro" id="IPR052712">
    <property type="entry name" value="Acid_resist_chaperone_HdeD"/>
</dbReference>
<gene>
    <name evidence="2" type="ORF">PROPJV5_0050</name>
</gene>
<feature type="transmembrane region" description="Helical" evidence="1">
    <location>
        <begin position="109"/>
        <end position="129"/>
    </location>
</feature>
<evidence type="ECO:0000313" key="3">
    <source>
        <dbReference type="Proteomes" id="UP000265962"/>
    </source>
</evidence>